<accession>A0A1Z4EH05</accession>
<evidence type="ECO:0000256" key="3">
    <source>
        <dbReference type="ARBA" id="ARBA00022729"/>
    </source>
</evidence>
<name>A0A1Z4EH05_9MYCO</name>
<feature type="transmembrane region" description="Helical" evidence="8">
    <location>
        <begin position="69"/>
        <end position="89"/>
    </location>
</feature>
<reference evidence="11" key="1">
    <citation type="submission" date="2017-06" db="EMBL/GenBank/DDBJ databases">
        <title>Complete Genome Sequence of Mycobacterium shigaense.</title>
        <authorList>
            <person name="Fukano H."/>
            <person name="Yoshida M."/>
            <person name="Kazumi Y."/>
            <person name="Ogura Y."/>
            <person name="Mitarai S."/>
            <person name="Hayashi T."/>
            <person name="Hoshino Y."/>
        </authorList>
    </citation>
    <scope>NUCLEOTIDE SEQUENCE [LARGE SCALE GENOMIC DNA]</scope>
    <source>
        <strain evidence="11">UN-152</strain>
    </source>
</reference>
<dbReference type="Pfam" id="PF05154">
    <property type="entry name" value="TM2"/>
    <property type="match status" value="1"/>
</dbReference>
<evidence type="ECO:0000313" key="10">
    <source>
        <dbReference type="EMBL" id="BAX92241.1"/>
    </source>
</evidence>
<evidence type="ECO:0000256" key="5">
    <source>
        <dbReference type="ARBA" id="ARBA00023136"/>
    </source>
</evidence>
<dbReference type="OrthoDB" id="2004788at2"/>
<comment type="subcellular location">
    <subcellularLocation>
        <location evidence="1">Membrane</location>
        <topology evidence="1">Multi-pass membrane protein</topology>
    </subcellularLocation>
</comment>
<dbReference type="PANTHER" id="PTHR21016:SF7">
    <property type="entry name" value="TM2 DOMAIN-CONTAINING PROTEIN 3"/>
    <property type="match status" value="1"/>
</dbReference>
<evidence type="ECO:0000256" key="4">
    <source>
        <dbReference type="ARBA" id="ARBA00022989"/>
    </source>
</evidence>
<evidence type="ECO:0000256" key="7">
    <source>
        <dbReference type="SAM" id="MobiDB-lite"/>
    </source>
</evidence>
<dbReference type="InterPro" id="IPR050932">
    <property type="entry name" value="TM2D1-3-like"/>
</dbReference>
<keyword evidence="5 8" id="KW-0472">Membrane</keyword>
<dbReference type="RefSeq" id="WP_096439378.1">
    <property type="nucleotide sequence ID" value="NZ_AP018164.1"/>
</dbReference>
<dbReference type="EMBL" id="AP018164">
    <property type="protein sequence ID" value="BAX92241.1"/>
    <property type="molecule type" value="Genomic_DNA"/>
</dbReference>
<dbReference type="AlphaFoldDB" id="A0A1Z4EH05"/>
<gene>
    <name evidence="10" type="ORF">MSG_02092</name>
</gene>
<proteinExistence type="predicted"/>
<organism evidence="10 11">
    <name type="scientific">Mycobacterium shigaense</name>
    <dbReference type="NCBI Taxonomy" id="722731"/>
    <lineage>
        <taxon>Bacteria</taxon>
        <taxon>Bacillati</taxon>
        <taxon>Actinomycetota</taxon>
        <taxon>Actinomycetes</taxon>
        <taxon>Mycobacteriales</taxon>
        <taxon>Mycobacteriaceae</taxon>
        <taxon>Mycobacterium</taxon>
        <taxon>Mycobacterium simiae complex</taxon>
    </lineage>
</organism>
<keyword evidence="6" id="KW-0325">Glycoprotein</keyword>
<evidence type="ECO:0000256" key="2">
    <source>
        <dbReference type="ARBA" id="ARBA00022692"/>
    </source>
</evidence>
<feature type="region of interest" description="Disordered" evidence="7">
    <location>
        <begin position="1"/>
        <end position="40"/>
    </location>
</feature>
<feature type="transmembrane region" description="Helical" evidence="8">
    <location>
        <begin position="44"/>
        <end position="63"/>
    </location>
</feature>
<dbReference type="PANTHER" id="PTHR21016">
    <property type="entry name" value="BETA-AMYLOID BINDING PROTEIN-RELATED"/>
    <property type="match status" value="1"/>
</dbReference>
<evidence type="ECO:0000256" key="8">
    <source>
        <dbReference type="SAM" id="Phobius"/>
    </source>
</evidence>
<dbReference type="InterPro" id="IPR007829">
    <property type="entry name" value="TM2"/>
</dbReference>
<keyword evidence="4 8" id="KW-1133">Transmembrane helix</keyword>
<sequence>MTSQTPAPGRYPDPNGGPGNVTPYGGAAQGIGPSGQPLSDKSKMVAGLLQIFLGGLGIGRFYLGYTTIGILQIVVTVFTFGIGGLWPFVDGIMILLGKVPDAQGHSLRD</sequence>
<dbReference type="KEGG" id="mshg:MSG_02092"/>
<keyword evidence="3" id="KW-0732">Signal</keyword>
<keyword evidence="2 8" id="KW-0812">Transmembrane</keyword>
<evidence type="ECO:0000313" key="11">
    <source>
        <dbReference type="Proteomes" id="UP000217736"/>
    </source>
</evidence>
<dbReference type="Proteomes" id="UP000217736">
    <property type="component" value="Chromosome"/>
</dbReference>
<evidence type="ECO:0000256" key="6">
    <source>
        <dbReference type="ARBA" id="ARBA00023180"/>
    </source>
</evidence>
<dbReference type="GO" id="GO:0016020">
    <property type="term" value="C:membrane"/>
    <property type="evidence" value="ECO:0007669"/>
    <property type="project" value="UniProtKB-SubCell"/>
</dbReference>
<evidence type="ECO:0000259" key="9">
    <source>
        <dbReference type="Pfam" id="PF05154"/>
    </source>
</evidence>
<protein>
    <recommendedName>
        <fullName evidence="9">TM2 domain-containing protein</fullName>
    </recommendedName>
</protein>
<evidence type="ECO:0000256" key="1">
    <source>
        <dbReference type="ARBA" id="ARBA00004141"/>
    </source>
</evidence>
<keyword evidence="11" id="KW-1185">Reference proteome</keyword>
<feature type="domain" description="TM2" evidence="9">
    <location>
        <begin position="40"/>
        <end position="92"/>
    </location>
</feature>